<dbReference type="AlphaFoldDB" id="A0A6H2GUU8"/>
<dbReference type="PANTHER" id="PTHR45947:SF13">
    <property type="entry name" value="TRANSFERASE"/>
    <property type="match status" value="1"/>
</dbReference>
<dbReference type="EMBL" id="CP051428">
    <property type="protein sequence ID" value="QJC51129.1"/>
    <property type="molecule type" value="Genomic_DNA"/>
</dbReference>
<dbReference type="GO" id="GO:0016757">
    <property type="term" value="F:glycosyltransferase activity"/>
    <property type="evidence" value="ECO:0007669"/>
    <property type="project" value="InterPro"/>
</dbReference>
<proteinExistence type="predicted"/>
<dbReference type="InterPro" id="IPR050194">
    <property type="entry name" value="Glycosyltransferase_grp1"/>
</dbReference>
<dbReference type="Pfam" id="PF00534">
    <property type="entry name" value="Glycos_transf_1"/>
    <property type="match status" value="1"/>
</dbReference>
<dbReference type="InterPro" id="IPR028098">
    <property type="entry name" value="Glyco_trans_4-like_N"/>
</dbReference>
<gene>
    <name evidence="3" type="ORF">HGI30_05830</name>
</gene>
<evidence type="ECO:0000313" key="3">
    <source>
        <dbReference type="EMBL" id="QJC51129.1"/>
    </source>
</evidence>
<keyword evidence="3" id="KW-0808">Transferase</keyword>
<keyword evidence="4" id="KW-1185">Reference proteome</keyword>
<dbReference type="KEGG" id="palr:HGI30_05830"/>
<dbReference type="RefSeq" id="WP_168906783.1">
    <property type="nucleotide sequence ID" value="NZ_CP051428.1"/>
</dbReference>
<feature type="domain" description="Glycosyltransferase subfamily 4-like N-terminal" evidence="2">
    <location>
        <begin position="14"/>
        <end position="221"/>
    </location>
</feature>
<reference evidence="3 4" key="1">
    <citation type="submission" date="2020-04" db="EMBL/GenBank/DDBJ databases">
        <title>Novel Paenibacillus strain UniB2 isolated from commercial digestive syrup.</title>
        <authorList>
            <person name="Thorat V."/>
            <person name="Kirdat K."/>
            <person name="Tiwarekar B."/>
            <person name="Yadav A."/>
        </authorList>
    </citation>
    <scope>NUCLEOTIDE SEQUENCE [LARGE SCALE GENOMIC DNA]</scope>
    <source>
        <strain evidence="3 4">UniB2</strain>
    </source>
</reference>
<sequence>MNILTINKFYYIKGGSETYLFALKKELETIGHKVIPFSMKDEKNQATEYEKYFVDNIDYGKAGLMEKIKLGSKVIYSVEARKKIEKLLDENKVDVAHLHLFQHQLSPSILMPLKKRKIPIVYTVHDLKVMCPNYKMLNNNELCEKCKDGKFYNVLLNRCTKNSLSGSLVSMVEAYVHSGMRFYEDYIDHFITPSNFYREKMIEWGFPESKISFIPNFLDTSSISPKYTHGDYMLYLGRLSEEKGILTLLEAMKKSKSSARLKIAGTGPLSDTIRHYILAHDLGHKVEMLGFVSGSELESAINQSKCMIMPSEWYENGPLALIETFASGKPVIGSDIGGIPEHIDHLKNGLLFKSKSSLDLAEKIDFMNNLSEAHYLEFCRNARVKAEQVFDSKQHLSKILPLYESIIA</sequence>
<dbReference type="PANTHER" id="PTHR45947">
    <property type="entry name" value="SULFOQUINOVOSYL TRANSFERASE SQD2"/>
    <property type="match status" value="1"/>
</dbReference>
<dbReference type="Pfam" id="PF13439">
    <property type="entry name" value="Glyco_transf_4"/>
    <property type="match status" value="1"/>
</dbReference>
<dbReference type="InterPro" id="IPR001296">
    <property type="entry name" value="Glyco_trans_1"/>
</dbReference>
<dbReference type="SUPFAM" id="SSF53756">
    <property type="entry name" value="UDP-Glycosyltransferase/glycogen phosphorylase"/>
    <property type="match status" value="1"/>
</dbReference>
<dbReference type="Proteomes" id="UP000502136">
    <property type="component" value="Chromosome"/>
</dbReference>
<dbReference type="CDD" id="cd03801">
    <property type="entry name" value="GT4_PimA-like"/>
    <property type="match status" value="1"/>
</dbReference>
<name>A0A6H2GUU8_9BACL</name>
<protein>
    <submittedName>
        <fullName evidence="3">Glycosyltransferase family 4 protein</fullName>
    </submittedName>
</protein>
<evidence type="ECO:0000259" key="2">
    <source>
        <dbReference type="Pfam" id="PF13439"/>
    </source>
</evidence>
<dbReference type="Gene3D" id="3.40.50.2000">
    <property type="entry name" value="Glycogen Phosphorylase B"/>
    <property type="match status" value="2"/>
</dbReference>
<feature type="domain" description="Glycosyl transferase family 1" evidence="1">
    <location>
        <begin position="224"/>
        <end position="371"/>
    </location>
</feature>
<organism evidence="3 4">
    <name type="scientific">Paenibacillus albicereus</name>
    <dbReference type="NCBI Taxonomy" id="2726185"/>
    <lineage>
        <taxon>Bacteria</taxon>
        <taxon>Bacillati</taxon>
        <taxon>Bacillota</taxon>
        <taxon>Bacilli</taxon>
        <taxon>Bacillales</taxon>
        <taxon>Paenibacillaceae</taxon>
        <taxon>Paenibacillus</taxon>
    </lineage>
</organism>
<evidence type="ECO:0000259" key="1">
    <source>
        <dbReference type="Pfam" id="PF00534"/>
    </source>
</evidence>
<accession>A0A6H2GUU8</accession>
<evidence type="ECO:0000313" key="4">
    <source>
        <dbReference type="Proteomes" id="UP000502136"/>
    </source>
</evidence>